<feature type="chain" id="PRO_5026855760" evidence="1">
    <location>
        <begin position="23"/>
        <end position="93"/>
    </location>
</feature>
<dbReference type="EMBL" id="QRDC01000004">
    <property type="protein sequence ID" value="KAA1279460.1"/>
    <property type="molecule type" value="Genomic_DNA"/>
</dbReference>
<protein>
    <submittedName>
        <fullName evidence="2">DUF2574 family protein</fullName>
    </submittedName>
    <submittedName>
        <fullName evidence="3">YehE family protein</fullName>
    </submittedName>
</protein>
<gene>
    <name evidence="2" type="ORF">DXF85_05900</name>
    <name evidence="3" type="ORF">I6L54_09985</name>
</gene>
<sequence>MKISLFLGIITLAYGINTSAFASDTATLTITGKIVEPTCSTDVVASTVQQQCGQTLHSADINNVMTAPAQGVVTHIVAIPGDSSRQIVLNCYD</sequence>
<feature type="signal peptide" evidence="1">
    <location>
        <begin position="1"/>
        <end position="22"/>
    </location>
</feature>
<proteinExistence type="predicted"/>
<name>A0A6N6K7W5_9ENTR</name>
<keyword evidence="5" id="KW-1185">Reference proteome</keyword>
<dbReference type="EMBL" id="CP077262">
    <property type="protein sequence ID" value="QXA46680.1"/>
    <property type="molecule type" value="Genomic_DNA"/>
</dbReference>
<evidence type="ECO:0000313" key="4">
    <source>
        <dbReference type="Proteomes" id="UP000468420"/>
    </source>
</evidence>
<dbReference type="RefSeq" id="WP_040230635.1">
    <property type="nucleotide sequence ID" value="NZ_CDHL01000017.1"/>
</dbReference>
<evidence type="ECO:0000313" key="3">
    <source>
        <dbReference type="EMBL" id="QXA46680.1"/>
    </source>
</evidence>
<dbReference type="AlphaFoldDB" id="A0A6N6K7W5"/>
<evidence type="ECO:0000256" key="1">
    <source>
        <dbReference type="SAM" id="SignalP"/>
    </source>
</evidence>
<reference evidence="3 5" key="2">
    <citation type="submission" date="2021-06" db="EMBL/GenBank/DDBJ databases">
        <title>FDA dAtabase for Regulatory Grade micrObial Sequences (FDA-ARGOS): Supporting development and validation of Infectious Disease Dx tests.</title>
        <authorList>
            <person name="Sproer C."/>
            <person name="Gronow S."/>
            <person name="Severitt S."/>
            <person name="Schroder I."/>
            <person name="Tallon L."/>
            <person name="Sadzewicz L."/>
            <person name="Zhao X."/>
            <person name="Boylan J."/>
            <person name="Ott S."/>
            <person name="Bowen H."/>
            <person name="Vavikolanu K."/>
            <person name="Mehta A."/>
            <person name="Aluvathingal J."/>
            <person name="Nadendla S."/>
            <person name="Lowell S."/>
            <person name="Myers T."/>
            <person name="Yan Y."/>
        </authorList>
    </citation>
    <scope>NUCLEOTIDE SEQUENCE [LARGE SCALE GENOMIC DNA]</scope>
    <source>
        <strain evidence="3 5">FDAARGOS 1424</strain>
    </source>
</reference>
<dbReference type="InterPro" id="IPR020386">
    <property type="entry name" value="Uncharacterised_YehE"/>
</dbReference>
<dbReference type="Proteomes" id="UP000683579">
    <property type="component" value="Chromosome"/>
</dbReference>
<reference evidence="2 4" key="1">
    <citation type="submission" date="2018-08" db="EMBL/GenBank/DDBJ databases">
        <title>Complete genomic analysis of a Citrobacter pasteurii isolated from cockles (Cerastoderma edule) containing a new chromosomic qnrB allele.</title>
        <authorList>
            <person name="Rodrigues A."/>
            <person name="Baptista T."/>
            <person name="Quesada A."/>
            <person name="Campos M.J."/>
        </authorList>
    </citation>
    <scope>NUCLEOTIDE SEQUENCE [LARGE SCALE GENOMIC DNA]</scope>
    <source>
        <strain evidence="2 4">BA18</strain>
    </source>
</reference>
<evidence type="ECO:0000313" key="5">
    <source>
        <dbReference type="Proteomes" id="UP000683579"/>
    </source>
</evidence>
<evidence type="ECO:0000313" key="2">
    <source>
        <dbReference type="EMBL" id="KAA1279460.1"/>
    </source>
</evidence>
<organism evidence="2 4">
    <name type="scientific">Citrobacter pasteurii</name>
    <dbReference type="NCBI Taxonomy" id="1563222"/>
    <lineage>
        <taxon>Bacteria</taxon>
        <taxon>Pseudomonadati</taxon>
        <taxon>Pseudomonadota</taxon>
        <taxon>Gammaproteobacteria</taxon>
        <taxon>Enterobacterales</taxon>
        <taxon>Enterobacteriaceae</taxon>
        <taxon>Citrobacter</taxon>
    </lineage>
</organism>
<accession>A0A6N6K7W5</accession>
<dbReference type="Pfam" id="PF10836">
    <property type="entry name" value="DUF2574"/>
    <property type="match status" value="1"/>
</dbReference>
<dbReference type="Proteomes" id="UP000468420">
    <property type="component" value="Unassembled WGS sequence"/>
</dbReference>
<keyword evidence="1" id="KW-0732">Signal</keyword>